<organism evidence="3 4">
    <name type="scientific">Streptomyces akebiae</name>
    <dbReference type="NCBI Taxonomy" id="2865673"/>
    <lineage>
        <taxon>Bacteria</taxon>
        <taxon>Bacillati</taxon>
        <taxon>Actinomycetota</taxon>
        <taxon>Actinomycetes</taxon>
        <taxon>Kitasatosporales</taxon>
        <taxon>Streptomycetaceae</taxon>
        <taxon>Streptomyces</taxon>
    </lineage>
</organism>
<feature type="compositionally biased region" description="Pro residues" evidence="2">
    <location>
        <begin position="384"/>
        <end position="410"/>
    </location>
</feature>
<evidence type="ECO:0000256" key="2">
    <source>
        <dbReference type="SAM" id="MobiDB-lite"/>
    </source>
</evidence>
<feature type="region of interest" description="Disordered" evidence="2">
    <location>
        <begin position="135"/>
        <end position="656"/>
    </location>
</feature>
<keyword evidence="1" id="KW-0175">Coiled coil</keyword>
<feature type="compositionally biased region" description="Polar residues" evidence="2">
    <location>
        <begin position="282"/>
        <end position="293"/>
    </location>
</feature>
<protein>
    <recommendedName>
        <fullName evidence="5">Tetratricopeptide repeat protein</fullName>
    </recommendedName>
</protein>
<feature type="compositionally biased region" description="Low complexity" evidence="2">
    <location>
        <begin position="496"/>
        <end position="506"/>
    </location>
</feature>
<gene>
    <name evidence="3" type="ORF">K1J60_17660</name>
</gene>
<evidence type="ECO:0000313" key="4">
    <source>
        <dbReference type="Proteomes" id="UP000827138"/>
    </source>
</evidence>
<evidence type="ECO:0000313" key="3">
    <source>
        <dbReference type="EMBL" id="QYX78129.1"/>
    </source>
</evidence>
<dbReference type="RefSeq" id="WP_220647039.1">
    <property type="nucleotide sequence ID" value="NZ_CP080647.1"/>
</dbReference>
<reference evidence="3 4" key="1">
    <citation type="submission" date="2021-08" db="EMBL/GenBank/DDBJ databases">
        <authorList>
            <person name="Ping M."/>
        </authorList>
    </citation>
    <scope>NUCLEOTIDE SEQUENCE [LARGE SCALE GENOMIC DNA]</scope>
    <source>
        <strain evidence="3 4">MG28</strain>
    </source>
</reference>
<feature type="compositionally biased region" description="Pro residues" evidence="2">
    <location>
        <begin position="579"/>
        <end position="604"/>
    </location>
</feature>
<evidence type="ECO:0000256" key="1">
    <source>
        <dbReference type="SAM" id="Coils"/>
    </source>
</evidence>
<feature type="compositionally biased region" description="Low complexity" evidence="2">
    <location>
        <begin position="411"/>
        <end position="441"/>
    </location>
</feature>
<feature type="compositionally biased region" description="Basic and acidic residues" evidence="2">
    <location>
        <begin position="449"/>
        <end position="459"/>
    </location>
</feature>
<dbReference type="Proteomes" id="UP000827138">
    <property type="component" value="Chromosome"/>
</dbReference>
<feature type="compositionally biased region" description="Pro residues" evidence="2">
    <location>
        <begin position="613"/>
        <end position="645"/>
    </location>
</feature>
<feature type="compositionally biased region" description="Low complexity" evidence="2">
    <location>
        <begin position="565"/>
        <end position="575"/>
    </location>
</feature>
<sequence>MTRLSREQKRELKRAGRVPAGLTPIDVRVSAEAGATVGGMPVPPAAGESLQSAALDYLHRLALATGHPVLATVHDERIGYVVPLRIHVDGSSHYAGEPVRVGEPRGFAAEGAPAVREGAAVREGEERIAPGMAAPAHLGEGTDAWTAPEPPASAPAQAPRRDRSTHVLRAVPESAATGRLPQEQGDSRGAHPQAHTSAHPHQDPNWQPRPEQHAQADPGRAPQTDAERRSPAEWQPHGGGEQQPRSGWQQQGESGREPQVGEPRARSAEWQARSVGQAPAQVPSQPEVQQEWQPQAGPEGSAHPEQHRPQPTAQPDVRPDARPESQSHPQGQAKREPSTMRLAAGDPAPSAEPVASTPEPERPKREPSTLPLTAAKPTSGPFADPTPAPAPAEPPPARAQATEPPPPSPAPNHASSTNAPTPESAAAPHAQPAAQPVKPQPRTMPLTAAKEKQGERVDQGDASQPASGGVVPSTFVLRAVPEPQDGPLARPPRTPGLPLTLPGVPVDSEARPSAPEPAQDLAPAAGTVSPPTGEFGPLTDPEPPPIGTASPSWHQDRAAAPPQPSTSTPRSAPASLNPQPWPPAPTDAPTPEPAHTPSPGPTPESGPASLEPQPWPPTPTPGPAPMPIHPQPTAPTPEPAPPATLAPPAESASDAYSAPEWKVLEEDTAPKPAPVREFDAVAEAVLDPAEDGGTPSPFAEPVSRINEAVKLGRIQEAAEMAEQTVAQATATLGPQHPEVLKLRELTAYIAYLAGDALRSFHLSLDLAGLRHRMRDQRAAYGNIQSAAAAWRAVRDPLQGLHLGRDLIAVWTDLAADAGPAADDLEQLEKARTRMTRLTDRARALDSAPYAHGQ</sequence>
<accession>A0ABX8XQQ1</accession>
<dbReference type="EMBL" id="CP080647">
    <property type="protein sequence ID" value="QYX78129.1"/>
    <property type="molecule type" value="Genomic_DNA"/>
</dbReference>
<feature type="compositionally biased region" description="Polar residues" evidence="2">
    <location>
        <begin position="243"/>
        <end position="253"/>
    </location>
</feature>
<keyword evidence="4" id="KW-1185">Reference proteome</keyword>
<evidence type="ECO:0008006" key="5">
    <source>
        <dbReference type="Google" id="ProtNLM"/>
    </source>
</evidence>
<feature type="coiled-coil region" evidence="1">
    <location>
        <begin position="820"/>
        <end position="847"/>
    </location>
</feature>
<name>A0ABX8XQQ1_9ACTN</name>
<proteinExistence type="predicted"/>